<keyword evidence="3" id="KW-1185">Reference proteome</keyword>
<proteinExistence type="predicted"/>
<gene>
    <name evidence="2" type="ORF">FIBSPDRAFT_597043</name>
</gene>
<dbReference type="EMBL" id="KV417574">
    <property type="protein sequence ID" value="KZP18273.1"/>
    <property type="molecule type" value="Genomic_DNA"/>
</dbReference>
<name>A0A166GXU2_9AGAM</name>
<sequence length="458" mass="51803">MITLPYDVLVQIARCTSVKGLLNLRATCHHLCIVMGEACVWRDVVADIMEVLPFRAMQHALSGMSSDELIRKAVLLTRLDLQWSQDVVTPARVRSLELCPDVCRTEILLGGDYILTLFKDGVMQLFHTQHLSTILAEVSRPCHLERRVYHPDATDMRRSCSSLGQNWTVLVECYTTAEGMFTDFRIYFIDLNMPAMRLLTTITRRNHCLDFHAMGDILACGLMRKGNYVIALRQISFSKSFKGEDYFINLGQELLPGPRLAMLCPDMILVSNLTGLYLYETPQAHLEDQVCTAIPSTILRPLASFNYHHPYIGKQLWDSLCPRHHGGRVATYTFTENEDALLILPGPGQSTLDFVRYVVDGPCSMGNSRAIGCPDFIHMQPMKLTSFTHFTKHDDHPGYMRMGRINAPHPNKTTVVPLEGFNGRTEDLSWDESSGTICIICSPFHDRSTRTLLMVDMI</sequence>
<organism evidence="2 3">
    <name type="scientific">Athelia psychrophila</name>
    <dbReference type="NCBI Taxonomy" id="1759441"/>
    <lineage>
        <taxon>Eukaryota</taxon>
        <taxon>Fungi</taxon>
        <taxon>Dikarya</taxon>
        <taxon>Basidiomycota</taxon>
        <taxon>Agaricomycotina</taxon>
        <taxon>Agaricomycetes</taxon>
        <taxon>Agaricomycetidae</taxon>
        <taxon>Atheliales</taxon>
        <taxon>Atheliaceae</taxon>
        <taxon>Athelia</taxon>
    </lineage>
</organism>
<accession>A0A166GXU2</accession>
<evidence type="ECO:0000313" key="2">
    <source>
        <dbReference type="EMBL" id="KZP18273.1"/>
    </source>
</evidence>
<evidence type="ECO:0000313" key="3">
    <source>
        <dbReference type="Proteomes" id="UP000076532"/>
    </source>
</evidence>
<dbReference type="OrthoDB" id="3268567at2759"/>
<evidence type="ECO:0000259" key="1">
    <source>
        <dbReference type="PROSITE" id="PS50181"/>
    </source>
</evidence>
<dbReference type="InterPro" id="IPR001810">
    <property type="entry name" value="F-box_dom"/>
</dbReference>
<dbReference type="AlphaFoldDB" id="A0A166GXU2"/>
<dbReference type="SUPFAM" id="SSF81383">
    <property type="entry name" value="F-box domain"/>
    <property type="match status" value="1"/>
</dbReference>
<dbReference type="InterPro" id="IPR036047">
    <property type="entry name" value="F-box-like_dom_sf"/>
</dbReference>
<dbReference type="PROSITE" id="PS50181">
    <property type="entry name" value="FBOX"/>
    <property type="match status" value="1"/>
</dbReference>
<protein>
    <recommendedName>
        <fullName evidence="1">F-box domain-containing protein</fullName>
    </recommendedName>
</protein>
<reference evidence="2 3" key="1">
    <citation type="journal article" date="2016" name="Mol. Biol. Evol.">
        <title>Comparative Genomics of Early-Diverging Mushroom-Forming Fungi Provides Insights into the Origins of Lignocellulose Decay Capabilities.</title>
        <authorList>
            <person name="Nagy L.G."/>
            <person name="Riley R."/>
            <person name="Tritt A."/>
            <person name="Adam C."/>
            <person name="Daum C."/>
            <person name="Floudas D."/>
            <person name="Sun H."/>
            <person name="Yadav J.S."/>
            <person name="Pangilinan J."/>
            <person name="Larsson K.H."/>
            <person name="Matsuura K."/>
            <person name="Barry K."/>
            <person name="Labutti K."/>
            <person name="Kuo R."/>
            <person name="Ohm R.A."/>
            <person name="Bhattacharya S.S."/>
            <person name="Shirouzu T."/>
            <person name="Yoshinaga Y."/>
            <person name="Martin F.M."/>
            <person name="Grigoriev I.V."/>
            <person name="Hibbett D.S."/>
        </authorList>
    </citation>
    <scope>NUCLEOTIDE SEQUENCE [LARGE SCALE GENOMIC DNA]</scope>
    <source>
        <strain evidence="2 3">CBS 109695</strain>
    </source>
</reference>
<feature type="domain" description="F-box" evidence="1">
    <location>
        <begin position="1"/>
        <end position="44"/>
    </location>
</feature>
<dbReference type="Proteomes" id="UP000076532">
    <property type="component" value="Unassembled WGS sequence"/>
</dbReference>